<accession>A0A318Z690</accession>
<keyword evidence="3" id="KW-1185">Reference proteome</keyword>
<feature type="compositionally biased region" description="Polar residues" evidence="1">
    <location>
        <begin position="190"/>
        <end position="207"/>
    </location>
</feature>
<feature type="region of interest" description="Disordered" evidence="1">
    <location>
        <begin position="1"/>
        <end position="214"/>
    </location>
</feature>
<evidence type="ECO:0000313" key="3">
    <source>
        <dbReference type="Proteomes" id="UP000248349"/>
    </source>
</evidence>
<dbReference type="Proteomes" id="UP000248349">
    <property type="component" value="Unassembled WGS sequence"/>
</dbReference>
<dbReference type="EMBL" id="KZ821257">
    <property type="protein sequence ID" value="PYH41964.1"/>
    <property type="molecule type" value="Genomic_DNA"/>
</dbReference>
<organism evidence="2 3">
    <name type="scientific">Aspergillus saccharolyticus JOP 1030-1</name>
    <dbReference type="NCBI Taxonomy" id="1450539"/>
    <lineage>
        <taxon>Eukaryota</taxon>
        <taxon>Fungi</taxon>
        <taxon>Dikarya</taxon>
        <taxon>Ascomycota</taxon>
        <taxon>Pezizomycotina</taxon>
        <taxon>Eurotiomycetes</taxon>
        <taxon>Eurotiomycetidae</taxon>
        <taxon>Eurotiales</taxon>
        <taxon>Aspergillaceae</taxon>
        <taxon>Aspergillus</taxon>
        <taxon>Aspergillus subgen. Circumdati</taxon>
    </lineage>
</organism>
<protein>
    <submittedName>
        <fullName evidence="2">Uncharacterized protein</fullName>
    </submittedName>
</protein>
<sequence>MTEVKESAMPPLSPLRDDPACLDQEAAAATQQPAAHEKHSVNSHQEPQTTVVLPYAIEEPDDEPADAWETTTARPKSALLLGGSVDNESGDLADSMEGLYCDSDPTSRRSSFAAKRGTKRKPSNAPTASNRLVRPSGINTSSATSEGGIGGRPKRQRRRSQRSRNHLGLFTEVFWHGEASETGPADSHESQSPSADLSSSHLQQTTALDRMDLD</sequence>
<dbReference type="OrthoDB" id="4186058at2759"/>
<feature type="compositionally biased region" description="Polar residues" evidence="1">
    <location>
        <begin position="42"/>
        <end position="51"/>
    </location>
</feature>
<evidence type="ECO:0000313" key="2">
    <source>
        <dbReference type="EMBL" id="PYH41964.1"/>
    </source>
</evidence>
<feature type="compositionally biased region" description="Basic residues" evidence="1">
    <location>
        <begin position="152"/>
        <end position="165"/>
    </location>
</feature>
<name>A0A318Z690_9EURO</name>
<dbReference type="RefSeq" id="XP_025427946.1">
    <property type="nucleotide sequence ID" value="XM_025575798.1"/>
</dbReference>
<dbReference type="AlphaFoldDB" id="A0A318Z690"/>
<gene>
    <name evidence="2" type="ORF">BP01DRAFT_359940</name>
</gene>
<reference evidence="2 3" key="1">
    <citation type="submission" date="2016-12" db="EMBL/GenBank/DDBJ databases">
        <title>The genomes of Aspergillus section Nigri reveals drivers in fungal speciation.</title>
        <authorList>
            <consortium name="DOE Joint Genome Institute"/>
            <person name="Vesth T.C."/>
            <person name="Nybo J."/>
            <person name="Theobald S."/>
            <person name="Brandl J."/>
            <person name="Frisvad J.C."/>
            <person name="Nielsen K.F."/>
            <person name="Lyhne E.K."/>
            <person name="Kogle M.E."/>
            <person name="Kuo A."/>
            <person name="Riley R."/>
            <person name="Clum A."/>
            <person name="Nolan M."/>
            <person name="Lipzen A."/>
            <person name="Salamov A."/>
            <person name="Henrissat B."/>
            <person name="Wiebenga A."/>
            <person name="De Vries R.P."/>
            <person name="Grigoriev I.V."/>
            <person name="Mortensen U.H."/>
            <person name="Andersen M.R."/>
            <person name="Baker S.E."/>
        </authorList>
    </citation>
    <scope>NUCLEOTIDE SEQUENCE [LARGE SCALE GENOMIC DNA]</scope>
    <source>
        <strain evidence="2 3">JOP 1030-1</strain>
    </source>
</reference>
<evidence type="ECO:0000256" key="1">
    <source>
        <dbReference type="SAM" id="MobiDB-lite"/>
    </source>
</evidence>
<feature type="compositionally biased region" description="Low complexity" evidence="1">
    <location>
        <begin position="24"/>
        <end position="34"/>
    </location>
</feature>
<dbReference type="GeneID" id="37077026"/>
<proteinExistence type="predicted"/>